<evidence type="ECO:0000313" key="3">
    <source>
        <dbReference type="Proteomes" id="UP000241462"/>
    </source>
</evidence>
<dbReference type="EMBL" id="KZ678586">
    <property type="protein sequence ID" value="PSR78894.1"/>
    <property type="molecule type" value="Genomic_DNA"/>
</dbReference>
<evidence type="ECO:0000313" key="2">
    <source>
        <dbReference type="EMBL" id="PSR78894.1"/>
    </source>
</evidence>
<organism evidence="2 3">
    <name type="scientific">Coniella lustricola</name>
    <dbReference type="NCBI Taxonomy" id="2025994"/>
    <lineage>
        <taxon>Eukaryota</taxon>
        <taxon>Fungi</taxon>
        <taxon>Dikarya</taxon>
        <taxon>Ascomycota</taxon>
        <taxon>Pezizomycotina</taxon>
        <taxon>Sordariomycetes</taxon>
        <taxon>Sordariomycetidae</taxon>
        <taxon>Diaporthales</taxon>
        <taxon>Schizoparmaceae</taxon>
        <taxon>Coniella</taxon>
    </lineage>
</organism>
<evidence type="ECO:0000256" key="1">
    <source>
        <dbReference type="SAM" id="MobiDB-lite"/>
    </source>
</evidence>
<sequence>MQPAARPCLPAVATEPSQQHPTTRARAVQGLPGPFRVQARWGSGPVACWAGLGWARRKPSGAGWLAGWLACQYQIATVTTGRTRLDTSDADHRPELQQPQTWPFRPPLHLHTDWQCLLRNPQSSIANELSRLLTHPHWLGWPSDLSSQCCENARLAPVCSVDFRAPNSNSSSSSSSSNLSDSSDAQWPTLVGRSMVSDPSERARAAFKRSQVSSGRRH</sequence>
<feature type="region of interest" description="Disordered" evidence="1">
    <location>
        <begin position="1"/>
        <end position="24"/>
    </location>
</feature>
<gene>
    <name evidence="2" type="ORF">BD289DRAFT_110030</name>
</gene>
<proteinExistence type="predicted"/>
<dbReference type="Proteomes" id="UP000241462">
    <property type="component" value="Unassembled WGS sequence"/>
</dbReference>
<dbReference type="AlphaFoldDB" id="A0A2T2ZXD1"/>
<accession>A0A2T2ZXD1</accession>
<name>A0A2T2ZXD1_9PEZI</name>
<reference evidence="2 3" key="1">
    <citation type="journal article" date="2018" name="Mycol. Prog.">
        <title>Coniella lustricola, a new species from submerged detritus.</title>
        <authorList>
            <person name="Raudabaugh D.B."/>
            <person name="Iturriaga T."/>
            <person name="Carver A."/>
            <person name="Mondo S."/>
            <person name="Pangilinan J."/>
            <person name="Lipzen A."/>
            <person name="He G."/>
            <person name="Amirebrahimi M."/>
            <person name="Grigoriev I.V."/>
            <person name="Miller A.N."/>
        </authorList>
    </citation>
    <scope>NUCLEOTIDE SEQUENCE [LARGE SCALE GENOMIC DNA]</scope>
    <source>
        <strain evidence="2 3">B22-T-1</strain>
    </source>
</reference>
<feature type="compositionally biased region" description="Low complexity" evidence="1">
    <location>
        <begin position="167"/>
        <end position="184"/>
    </location>
</feature>
<feature type="region of interest" description="Disordered" evidence="1">
    <location>
        <begin position="166"/>
        <end position="218"/>
    </location>
</feature>
<protein>
    <submittedName>
        <fullName evidence="2">Uncharacterized protein</fullName>
    </submittedName>
</protein>
<dbReference type="InParanoid" id="A0A2T2ZXD1"/>
<keyword evidence="3" id="KW-1185">Reference proteome</keyword>